<name>A0A2Z3GI15_9BACT</name>
<keyword evidence="2" id="KW-1185">Reference proteome</keyword>
<dbReference type="AlphaFoldDB" id="A0A2Z3GI15"/>
<dbReference type="KEGG" id="hnv:DDQ68_01025"/>
<gene>
    <name evidence="1" type="ORF">DDQ68_01025</name>
</gene>
<evidence type="ECO:0000313" key="2">
    <source>
        <dbReference type="Proteomes" id="UP000245999"/>
    </source>
</evidence>
<evidence type="ECO:0000313" key="1">
    <source>
        <dbReference type="EMBL" id="AWM31492.1"/>
    </source>
</evidence>
<dbReference type="EMBL" id="CP029145">
    <property type="protein sequence ID" value="AWM31492.1"/>
    <property type="molecule type" value="Genomic_DNA"/>
</dbReference>
<accession>A0A2Z3GI15</accession>
<dbReference type="OrthoDB" id="9769739at2"/>
<proteinExistence type="predicted"/>
<organism evidence="1 2">
    <name type="scientific">Hymenobacter nivis</name>
    <dbReference type="NCBI Taxonomy" id="1850093"/>
    <lineage>
        <taxon>Bacteria</taxon>
        <taxon>Pseudomonadati</taxon>
        <taxon>Bacteroidota</taxon>
        <taxon>Cytophagia</taxon>
        <taxon>Cytophagales</taxon>
        <taxon>Hymenobacteraceae</taxon>
        <taxon>Hymenobacter</taxon>
    </lineage>
</organism>
<reference evidence="2" key="1">
    <citation type="submission" date="2018-04" db="EMBL/GenBank/DDBJ databases">
        <title>Complete genome of Antarctic heterotrophic bacterium Hymenobacter nivis.</title>
        <authorList>
            <person name="Terashima M."/>
        </authorList>
    </citation>
    <scope>NUCLEOTIDE SEQUENCE [LARGE SCALE GENOMIC DNA]</scope>
    <source>
        <strain evidence="2">NBRC 111535</strain>
    </source>
</reference>
<dbReference type="Proteomes" id="UP000245999">
    <property type="component" value="Chromosome"/>
</dbReference>
<protein>
    <submittedName>
        <fullName evidence="1">Uncharacterized protein</fullName>
    </submittedName>
</protein>
<sequence length="94" mass="10600">MSIGLVLGFFFILKDNAKAGSYLRRDETAPDADNFLHLRLPEHVSFLNKASIVYCSRSGIRKRSRERGLPPPVLERFSRLSFNDGRGQAPHPTS</sequence>